<name>A0AB74EU95_9FIRM</name>
<dbReference type="RefSeq" id="WP_073381999.1">
    <property type="nucleotide sequence ID" value="NZ_DBFXFH010000047.1"/>
</dbReference>
<dbReference type="Proteomes" id="UP000184012">
    <property type="component" value="Unassembled WGS sequence"/>
</dbReference>
<evidence type="ECO:0000313" key="2">
    <source>
        <dbReference type="Proteomes" id="UP000184012"/>
    </source>
</evidence>
<evidence type="ECO:0008006" key="3">
    <source>
        <dbReference type="Google" id="ProtNLM"/>
    </source>
</evidence>
<accession>A0AB74EU95</accession>
<protein>
    <recommendedName>
        <fullName evidence="3">Phage protein</fullName>
    </recommendedName>
</protein>
<proteinExistence type="predicted"/>
<reference evidence="1 2" key="1">
    <citation type="submission" date="2016-11" db="EMBL/GenBank/DDBJ databases">
        <authorList>
            <person name="Varghese N."/>
            <person name="Submissions S."/>
        </authorList>
    </citation>
    <scope>NUCLEOTIDE SEQUENCE [LARGE SCALE GENOMIC DNA]</scope>
    <source>
        <strain evidence="1 2">FD</strain>
    </source>
</reference>
<evidence type="ECO:0000313" key="1">
    <source>
        <dbReference type="EMBL" id="SHK93536.1"/>
    </source>
</evidence>
<gene>
    <name evidence="1" type="ORF">SAMN04515649_101307</name>
</gene>
<organism evidence="1 2">
    <name type="scientific">Eubacterium callanderi</name>
    <dbReference type="NCBI Taxonomy" id="53442"/>
    <lineage>
        <taxon>Bacteria</taxon>
        <taxon>Bacillati</taxon>
        <taxon>Bacillota</taxon>
        <taxon>Clostridia</taxon>
        <taxon>Eubacteriales</taxon>
        <taxon>Eubacteriaceae</taxon>
        <taxon>Eubacterium</taxon>
    </lineage>
</organism>
<dbReference type="EMBL" id="FRBP01000001">
    <property type="protein sequence ID" value="SHK93536.1"/>
    <property type="molecule type" value="Genomic_DNA"/>
</dbReference>
<sequence>MKITIKDKEYDSGAFTIEKHQAVVKAWNACEGKDLFKEPYTEEQLKELSAAMALCFGLKPEEITENVSVEEITYFFYGIQNETINKFNALFLEVEENFTNGSGELPNELQPDN</sequence>
<dbReference type="AlphaFoldDB" id="A0AB74EU95"/>
<comment type="caution">
    <text evidence="1">The sequence shown here is derived from an EMBL/GenBank/DDBJ whole genome shotgun (WGS) entry which is preliminary data.</text>
</comment>